<dbReference type="InterPro" id="IPR011333">
    <property type="entry name" value="SKP1/BTB/POZ_sf"/>
</dbReference>
<dbReference type="SUPFAM" id="SSF54695">
    <property type="entry name" value="POZ domain"/>
    <property type="match status" value="1"/>
</dbReference>
<name>A0A4Y2NZN4_ARAVE</name>
<dbReference type="Proteomes" id="UP000499080">
    <property type="component" value="Unassembled WGS sequence"/>
</dbReference>
<keyword evidence="3" id="KW-1185">Reference proteome</keyword>
<dbReference type="Gene3D" id="1.25.40.420">
    <property type="match status" value="1"/>
</dbReference>
<dbReference type="CDD" id="cd18186">
    <property type="entry name" value="BTB_POZ_ZBTB_KLHL-like"/>
    <property type="match status" value="1"/>
</dbReference>
<dbReference type="EMBL" id="BGPR01010243">
    <property type="protein sequence ID" value="GBN45068.1"/>
    <property type="molecule type" value="Genomic_DNA"/>
</dbReference>
<reference evidence="2 3" key="1">
    <citation type="journal article" date="2019" name="Sci. Rep.">
        <title>Orb-weaving spider Araneus ventricosus genome elucidates the spidroin gene catalogue.</title>
        <authorList>
            <person name="Kono N."/>
            <person name="Nakamura H."/>
            <person name="Ohtoshi R."/>
            <person name="Moran D.A.P."/>
            <person name="Shinohara A."/>
            <person name="Yoshida Y."/>
            <person name="Fujiwara M."/>
            <person name="Mori M."/>
            <person name="Tomita M."/>
            <person name="Arakawa K."/>
        </authorList>
    </citation>
    <scope>NUCLEOTIDE SEQUENCE [LARGE SCALE GENOMIC DNA]</scope>
</reference>
<gene>
    <name evidence="2" type="ORF">AVEN_15068_1</name>
</gene>
<dbReference type="SMART" id="SM00225">
    <property type="entry name" value="BTB"/>
    <property type="match status" value="1"/>
</dbReference>
<dbReference type="PROSITE" id="PS50097">
    <property type="entry name" value="BTB"/>
    <property type="match status" value="1"/>
</dbReference>
<accession>A0A4Y2NZN4</accession>
<proteinExistence type="predicted"/>
<dbReference type="PANTHER" id="PTHR24413">
    <property type="entry name" value="SPECKLE-TYPE POZ PROTEIN"/>
    <property type="match status" value="1"/>
</dbReference>
<dbReference type="AlphaFoldDB" id="A0A4Y2NZN4"/>
<organism evidence="2 3">
    <name type="scientific">Araneus ventricosus</name>
    <name type="common">Orbweaver spider</name>
    <name type="synonym">Epeira ventricosa</name>
    <dbReference type="NCBI Taxonomy" id="182803"/>
    <lineage>
        <taxon>Eukaryota</taxon>
        <taxon>Metazoa</taxon>
        <taxon>Ecdysozoa</taxon>
        <taxon>Arthropoda</taxon>
        <taxon>Chelicerata</taxon>
        <taxon>Arachnida</taxon>
        <taxon>Araneae</taxon>
        <taxon>Araneomorphae</taxon>
        <taxon>Entelegynae</taxon>
        <taxon>Araneoidea</taxon>
        <taxon>Araneidae</taxon>
        <taxon>Araneus</taxon>
    </lineage>
</organism>
<comment type="caution">
    <text evidence="2">The sequence shown here is derived from an EMBL/GenBank/DDBJ whole genome shotgun (WGS) entry which is preliminary data.</text>
</comment>
<evidence type="ECO:0000313" key="2">
    <source>
        <dbReference type="EMBL" id="GBN45068.1"/>
    </source>
</evidence>
<dbReference type="InterPro" id="IPR000210">
    <property type="entry name" value="BTB/POZ_dom"/>
</dbReference>
<feature type="domain" description="BTB" evidence="1">
    <location>
        <begin position="148"/>
        <end position="222"/>
    </location>
</feature>
<dbReference type="Pfam" id="PF00651">
    <property type="entry name" value="BTB"/>
    <property type="match status" value="1"/>
</dbReference>
<dbReference type="OrthoDB" id="6359816at2759"/>
<dbReference type="Gene3D" id="3.30.710.10">
    <property type="entry name" value="Potassium Channel Kv1.1, Chain A"/>
    <property type="match status" value="1"/>
</dbReference>
<evidence type="ECO:0000259" key="1">
    <source>
        <dbReference type="PROSITE" id="PS50097"/>
    </source>
</evidence>
<protein>
    <recommendedName>
        <fullName evidence="1">BTB domain-containing protein</fullName>
    </recommendedName>
</protein>
<sequence length="319" mass="36430">MSTIFFFFPKKSSSSASRFSKILLQVKGSRPLFTLRPCVTEKKQRLIGQACCQALFQSDLIASPARNVNDLNSFHNDGILCDIPISKNSKECTEYSQIDTPKYVTNLSEDAQGVTPNTINFSTDNNLSDSLLSWKDELMSLYKGHILCDVKLLTKTKSFPAHSLILSIRSYVLRDKIASVVKKKLNNCVHPSLPEIDFQDLDENTVHQMLVFLYTDCIDGLEWERAKKLYFAADKYEILALKEKCSFFLLQNLQSINCCEILLLSEKHQDKDMKKGVQLYIAQHHEEIVDDDHWRKLENTNPVLALETFHTMVAVLTIP</sequence>
<evidence type="ECO:0000313" key="3">
    <source>
        <dbReference type="Proteomes" id="UP000499080"/>
    </source>
</evidence>